<dbReference type="Proteomes" id="UP000478052">
    <property type="component" value="Unassembled WGS sequence"/>
</dbReference>
<name>A0A6G0ZB11_APHCR</name>
<accession>A0A6G0ZB11</accession>
<evidence type="ECO:0000313" key="1">
    <source>
        <dbReference type="EMBL" id="KAF0768068.1"/>
    </source>
</evidence>
<dbReference type="AlphaFoldDB" id="A0A6G0ZB11"/>
<protein>
    <submittedName>
        <fullName evidence="1">Inositol-trisphosphate 3-kinase B isoform X1</fullName>
    </submittedName>
</protein>
<evidence type="ECO:0000313" key="2">
    <source>
        <dbReference type="Proteomes" id="UP000478052"/>
    </source>
</evidence>
<sequence length="161" mass="18588">MILLGISTQTFRARSSSARSREVPSRRNRVRIFRVATVVTSSVHYSRRTGDHDCFLHCSVFEKQPSPLEIFSTSVRSIFHRSIFDSTIRLPVFDRAIFASSSPSTNSFTNLIVVCSTTKFQRRELVVYCAHKFFRTFDPTKHVSRFPRIISQGCHVKVRRT</sequence>
<organism evidence="1 2">
    <name type="scientific">Aphis craccivora</name>
    <name type="common">Cowpea aphid</name>
    <dbReference type="NCBI Taxonomy" id="307492"/>
    <lineage>
        <taxon>Eukaryota</taxon>
        <taxon>Metazoa</taxon>
        <taxon>Ecdysozoa</taxon>
        <taxon>Arthropoda</taxon>
        <taxon>Hexapoda</taxon>
        <taxon>Insecta</taxon>
        <taxon>Pterygota</taxon>
        <taxon>Neoptera</taxon>
        <taxon>Paraneoptera</taxon>
        <taxon>Hemiptera</taxon>
        <taxon>Sternorrhyncha</taxon>
        <taxon>Aphidomorpha</taxon>
        <taxon>Aphidoidea</taxon>
        <taxon>Aphididae</taxon>
        <taxon>Aphidini</taxon>
        <taxon>Aphis</taxon>
        <taxon>Aphis</taxon>
    </lineage>
</organism>
<keyword evidence="2" id="KW-1185">Reference proteome</keyword>
<dbReference type="GO" id="GO:0016301">
    <property type="term" value="F:kinase activity"/>
    <property type="evidence" value="ECO:0007669"/>
    <property type="project" value="UniProtKB-KW"/>
</dbReference>
<dbReference type="EMBL" id="VUJU01000845">
    <property type="protein sequence ID" value="KAF0768068.1"/>
    <property type="molecule type" value="Genomic_DNA"/>
</dbReference>
<proteinExistence type="predicted"/>
<reference evidence="1 2" key="1">
    <citation type="submission" date="2019-08" db="EMBL/GenBank/DDBJ databases">
        <title>Whole genome of Aphis craccivora.</title>
        <authorList>
            <person name="Voronova N.V."/>
            <person name="Shulinski R.S."/>
            <person name="Bandarenka Y.V."/>
            <person name="Zhorov D.G."/>
            <person name="Warner D."/>
        </authorList>
    </citation>
    <scope>NUCLEOTIDE SEQUENCE [LARGE SCALE GENOMIC DNA]</scope>
    <source>
        <strain evidence="1">180601</strain>
        <tissue evidence="1">Whole Body</tissue>
    </source>
</reference>
<keyword evidence="1" id="KW-0418">Kinase</keyword>
<gene>
    <name evidence="1" type="ORF">FWK35_00028275</name>
</gene>
<keyword evidence="1" id="KW-0808">Transferase</keyword>
<comment type="caution">
    <text evidence="1">The sequence shown here is derived from an EMBL/GenBank/DDBJ whole genome shotgun (WGS) entry which is preliminary data.</text>
</comment>